<comment type="subcellular location">
    <subcellularLocation>
        <location evidence="1">Nucleus</location>
    </subcellularLocation>
</comment>
<evidence type="ECO:0000256" key="2">
    <source>
        <dbReference type="ARBA" id="ARBA00006991"/>
    </source>
</evidence>
<dbReference type="Gene3D" id="3.40.1800.20">
    <property type="match status" value="1"/>
</dbReference>
<dbReference type="PROSITE" id="PS00028">
    <property type="entry name" value="ZINC_FINGER_C2H2_1"/>
    <property type="match status" value="7"/>
</dbReference>
<accession>A0A182F2F6</accession>
<evidence type="ECO:0000256" key="8">
    <source>
        <dbReference type="ARBA" id="ARBA00023125"/>
    </source>
</evidence>
<feature type="compositionally biased region" description="Acidic residues" evidence="11">
    <location>
        <begin position="141"/>
        <end position="153"/>
    </location>
</feature>
<sequence>MQQCRLCLGQDRELVDIFITQRQEVENAAAPLHVRLQECLHLDILQNDNLPRWICRQCLDRVDDFTRFRERCLENERALREANTQQTLGDSQKPRENVNSIYDLDTSDDEDDDDEPEIVVVNPMRDYESSNQSLQNGMCDDAGDEEPPEENDDLFQPATNDAQHPSAAETMNTSAADAHAEEELDGSGDAEEEDDEEDEMISVYPAGTASNGLERPTEGQSRNDRAHEAVQKTTVFTCKYCDVAFAASAACQLHEMQDHDLLAPYACHLCNYRTAIRLSLIAHLREIHSIPRPYICVQCGKGFVRRSDLKKHTFVHTGVRPYACQQCGKSFSRNTNLTKHMRIHLGVKPHSCNSCPRTFVNKADLVRHRNVHLSTRTAFTCAWCGNAYARKDNLQHHEVNCSSRRHATSAPPLLPPQVNENHLFAYGGLNSDPSIGQMASGPPQHSAEPTTTMDRSKGMDSTLNASATLASFANIIPMQMMGESATGVGVPGARTGAEMPPSNKVYDCPSCPKRFLSKATLRKHQQTHPQRPDPGYECPQCQKHLPGKRELERHLMTHLDHKPFACKTCGKRFLWKDKLQRHERIHRETRHFGCPNCGATFQRRTALATHLKIDCTASLIGREQRLTNDAPYLLPPHSMLPPQARCTMAECMLCSLAAWLLRWYLYAWVACLSIFVLLTIFSKLGQRGNKFKYYSKYGMIYFATQSFTTLFAPFSLLRPRNIDNCRIIALVIGKLSKLLGITWEVRNAQYLRQAKGAIVLTNHQSSMDILGMMILWETLKNVVPIAKLELLYLLPFGPSAWLAGTQFINRKNRVSAMRTFDRCKRMMTEDGAKMYIYPEGTRYAERGMLPFKKGAFHTAIEAQVPIIPVVFSHMYFIESKRHIFDDGHVIVDTLEPIPTAGLTKADLDQLIERTRNVMLARYEEINREIDAGLKDPRWVSADRPRVTLYDGKKHK</sequence>
<evidence type="ECO:0000313" key="13">
    <source>
        <dbReference type="EnsemblMetazoa" id="AALB000637-PA"/>
    </source>
</evidence>
<feature type="compositionally biased region" description="Basic and acidic residues" evidence="11">
    <location>
        <begin position="215"/>
        <end position="226"/>
    </location>
</feature>
<dbReference type="InterPro" id="IPR036236">
    <property type="entry name" value="Znf_C2H2_sf"/>
</dbReference>
<dbReference type="SMART" id="SM00868">
    <property type="entry name" value="zf-AD"/>
    <property type="match status" value="1"/>
</dbReference>
<dbReference type="InterPro" id="IPR012934">
    <property type="entry name" value="Znf_AD"/>
</dbReference>
<keyword evidence="5" id="KW-0863">Zinc-finger</keyword>
<dbReference type="VEuPathDB" id="VectorBase:AALB20_038334"/>
<feature type="compositionally biased region" description="Acidic residues" evidence="11">
    <location>
        <begin position="180"/>
        <end position="200"/>
    </location>
</feature>
<keyword evidence="7" id="KW-0805">Transcription regulation</keyword>
<organism evidence="13 14">
    <name type="scientific">Anopheles albimanus</name>
    <name type="common">New world malaria mosquito</name>
    <dbReference type="NCBI Taxonomy" id="7167"/>
    <lineage>
        <taxon>Eukaryota</taxon>
        <taxon>Metazoa</taxon>
        <taxon>Ecdysozoa</taxon>
        <taxon>Arthropoda</taxon>
        <taxon>Hexapoda</taxon>
        <taxon>Insecta</taxon>
        <taxon>Pterygota</taxon>
        <taxon>Neoptera</taxon>
        <taxon>Endopterygota</taxon>
        <taxon>Diptera</taxon>
        <taxon>Nematocera</taxon>
        <taxon>Culicoidea</taxon>
        <taxon>Culicidae</taxon>
        <taxon>Anophelinae</taxon>
        <taxon>Anopheles</taxon>
    </lineage>
</organism>
<protein>
    <submittedName>
        <fullName evidence="13">Uncharacterized protein</fullName>
    </submittedName>
</protein>
<dbReference type="SMART" id="SM00355">
    <property type="entry name" value="ZnF_C2H2"/>
    <property type="match status" value="10"/>
</dbReference>
<dbReference type="EnsemblMetazoa" id="AALB000637-RA">
    <property type="protein sequence ID" value="AALB000637-PA"/>
    <property type="gene ID" value="AALB000637"/>
</dbReference>
<dbReference type="SUPFAM" id="SSF57667">
    <property type="entry name" value="beta-beta-alpha zinc fingers"/>
    <property type="match status" value="5"/>
</dbReference>
<evidence type="ECO:0000256" key="1">
    <source>
        <dbReference type="ARBA" id="ARBA00004123"/>
    </source>
</evidence>
<keyword evidence="12" id="KW-0472">Membrane</keyword>
<dbReference type="Pfam" id="PF01553">
    <property type="entry name" value="Acyltransferase"/>
    <property type="match status" value="1"/>
</dbReference>
<dbReference type="CDD" id="cd07989">
    <property type="entry name" value="LPLAT_AGPAT-like"/>
    <property type="match status" value="1"/>
</dbReference>
<dbReference type="InterPro" id="IPR013087">
    <property type="entry name" value="Znf_C2H2_type"/>
</dbReference>
<dbReference type="STRING" id="7167.A0A182F2F6"/>
<dbReference type="Pfam" id="PF07776">
    <property type="entry name" value="zf-AD"/>
    <property type="match status" value="1"/>
</dbReference>
<keyword evidence="10" id="KW-0539">Nucleus</keyword>
<feature type="compositionally biased region" description="Acidic residues" evidence="11">
    <location>
        <begin position="105"/>
        <end position="117"/>
    </location>
</feature>
<dbReference type="GO" id="GO:0016746">
    <property type="term" value="F:acyltransferase activity"/>
    <property type="evidence" value="ECO:0007669"/>
    <property type="project" value="InterPro"/>
</dbReference>
<feature type="transmembrane region" description="Helical" evidence="12">
    <location>
        <begin position="697"/>
        <end position="717"/>
    </location>
</feature>
<dbReference type="Pfam" id="PF13912">
    <property type="entry name" value="zf-C2H2_6"/>
    <property type="match status" value="1"/>
</dbReference>
<keyword evidence="12" id="KW-1133">Transmembrane helix</keyword>
<dbReference type="SMART" id="SM00563">
    <property type="entry name" value="PlsC"/>
    <property type="match status" value="1"/>
</dbReference>
<evidence type="ECO:0000256" key="4">
    <source>
        <dbReference type="ARBA" id="ARBA00022737"/>
    </source>
</evidence>
<dbReference type="Proteomes" id="UP000069272">
    <property type="component" value="Chromosome 2L"/>
</dbReference>
<dbReference type="SUPFAM" id="SSF69593">
    <property type="entry name" value="Glycerol-3-phosphate (1)-acyltransferase"/>
    <property type="match status" value="1"/>
</dbReference>
<reference evidence="13" key="2">
    <citation type="submission" date="2022-08" db="UniProtKB">
        <authorList>
            <consortium name="EnsemblMetazoa"/>
        </authorList>
    </citation>
    <scope>IDENTIFICATION</scope>
    <source>
        <strain evidence="13">STECLA/ALBI9_A</strain>
    </source>
</reference>
<dbReference type="PANTHER" id="PTHR23226">
    <property type="entry name" value="ZINC FINGER AND SCAN DOMAIN-CONTAINING"/>
    <property type="match status" value="1"/>
</dbReference>
<dbReference type="GO" id="GO:0003677">
    <property type="term" value="F:DNA binding"/>
    <property type="evidence" value="ECO:0007669"/>
    <property type="project" value="UniProtKB-KW"/>
</dbReference>
<feature type="compositionally biased region" description="Polar residues" evidence="11">
    <location>
        <begin position="447"/>
        <end position="458"/>
    </location>
</feature>
<reference evidence="13 14" key="1">
    <citation type="journal article" date="2017" name="G3 (Bethesda)">
        <title>The Physical Genome Mapping of Anopheles albimanus Corrected Scaffold Misassemblies and Identified Interarm Rearrangements in Genus Anopheles.</title>
        <authorList>
            <person name="Artemov G.N."/>
            <person name="Peery A.N."/>
            <person name="Jiang X."/>
            <person name="Tu Z."/>
            <person name="Stegniy V.N."/>
            <person name="Sharakhova M.V."/>
            <person name="Sharakhov I.V."/>
        </authorList>
    </citation>
    <scope>NUCLEOTIDE SEQUENCE [LARGE SCALE GENOMIC DNA]</scope>
    <source>
        <strain evidence="13 14">ALBI9_A</strain>
    </source>
</reference>
<keyword evidence="3" id="KW-0479">Metal-binding</keyword>
<evidence type="ECO:0000256" key="11">
    <source>
        <dbReference type="SAM" id="MobiDB-lite"/>
    </source>
</evidence>
<dbReference type="FunFam" id="3.30.160.60:FF:000446">
    <property type="entry name" value="Zinc finger protein"/>
    <property type="match status" value="1"/>
</dbReference>
<name>A0A182F2F6_ANOAL</name>
<proteinExistence type="inferred from homology"/>
<dbReference type="FunFam" id="3.30.160.60:FF:000646">
    <property type="entry name" value="Myeloid zinc finger 1"/>
    <property type="match status" value="1"/>
</dbReference>
<dbReference type="PROSITE" id="PS50157">
    <property type="entry name" value="ZINC_FINGER_C2H2_2"/>
    <property type="match status" value="9"/>
</dbReference>
<feature type="transmembrane region" description="Helical" evidence="12">
    <location>
        <begin position="663"/>
        <end position="685"/>
    </location>
</feature>
<evidence type="ECO:0000313" key="14">
    <source>
        <dbReference type="Proteomes" id="UP000069272"/>
    </source>
</evidence>
<dbReference type="GO" id="GO:0042802">
    <property type="term" value="F:identical protein binding"/>
    <property type="evidence" value="ECO:0007669"/>
    <property type="project" value="UniProtKB-ARBA"/>
</dbReference>
<dbReference type="PROSITE" id="PS51915">
    <property type="entry name" value="ZAD"/>
    <property type="match status" value="1"/>
</dbReference>
<dbReference type="FunFam" id="3.30.160.60:FF:000508">
    <property type="entry name" value="Myeloid zinc finger 1"/>
    <property type="match status" value="1"/>
</dbReference>
<keyword evidence="8" id="KW-0238">DNA-binding</keyword>
<keyword evidence="12" id="KW-0812">Transmembrane</keyword>
<evidence type="ECO:0000256" key="7">
    <source>
        <dbReference type="ARBA" id="ARBA00023015"/>
    </source>
</evidence>
<keyword evidence="9" id="KW-0804">Transcription</keyword>
<keyword evidence="4" id="KW-0677">Repeat</keyword>
<keyword evidence="6" id="KW-0862">Zinc</keyword>
<dbReference type="InterPro" id="IPR002123">
    <property type="entry name" value="Plipid/glycerol_acylTrfase"/>
</dbReference>
<evidence type="ECO:0000256" key="12">
    <source>
        <dbReference type="SAM" id="Phobius"/>
    </source>
</evidence>
<dbReference type="VEuPathDB" id="VectorBase:AALB20_031014"/>
<dbReference type="SUPFAM" id="SSF57716">
    <property type="entry name" value="Glucocorticoid receptor-like (DNA-binding domain)"/>
    <property type="match status" value="1"/>
</dbReference>
<comment type="similarity">
    <text evidence="2">Belongs to the krueppel C2H2-type zinc-finger protein family.</text>
</comment>
<dbReference type="FunFam" id="3.30.160.60:FF:000345">
    <property type="entry name" value="Zinc finger protein Gfi-1"/>
    <property type="match status" value="1"/>
</dbReference>
<feature type="compositionally biased region" description="Polar residues" evidence="11">
    <location>
        <begin position="157"/>
        <end position="175"/>
    </location>
</feature>
<dbReference type="VEuPathDB" id="VectorBase:AALB000637"/>
<evidence type="ECO:0000256" key="6">
    <source>
        <dbReference type="ARBA" id="ARBA00022833"/>
    </source>
</evidence>
<keyword evidence="14" id="KW-1185">Reference proteome</keyword>
<feature type="region of interest" description="Disordered" evidence="11">
    <location>
        <begin position="82"/>
        <end position="226"/>
    </location>
</feature>
<evidence type="ECO:0000256" key="3">
    <source>
        <dbReference type="ARBA" id="ARBA00022723"/>
    </source>
</evidence>
<dbReference type="GO" id="GO:0008270">
    <property type="term" value="F:zinc ion binding"/>
    <property type="evidence" value="ECO:0007669"/>
    <property type="project" value="UniProtKB-UniRule"/>
</dbReference>
<feature type="region of interest" description="Disordered" evidence="11">
    <location>
        <begin position="437"/>
        <end position="458"/>
    </location>
</feature>
<evidence type="ECO:0000256" key="5">
    <source>
        <dbReference type="ARBA" id="ARBA00022771"/>
    </source>
</evidence>
<dbReference type="Gene3D" id="3.30.160.60">
    <property type="entry name" value="Classic Zinc Finger"/>
    <property type="match status" value="7"/>
</dbReference>
<dbReference type="GO" id="GO:0005634">
    <property type="term" value="C:nucleus"/>
    <property type="evidence" value="ECO:0007669"/>
    <property type="project" value="UniProtKB-SubCell"/>
</dbReference>
<evidence type="ECO:0000256" key="9">
    <source>
        <dbReference type="ARBA" id="ARBA00023163"/>
    </source>
</evidence>
<dbReference type="AlphaFoldDB" id="A0A182F2F6"/>
<evidence type="ECO:0000256" key="10">
    <source>
        <dbReference type="ARBA" id="ARBA00023242"/>
    </source>
</evidence>
<dbReference type="Pfam" id="PF00096">
    <property type="entry name" value="zf-C2H2"/>
    <property type="match status" value="5"/>
</dbReference>